<organism evidence="2">
    <name type="scientific">freshwater metagenome</name>
    <dbReference type="NCBI Taxonomy" id="449393"/>
    <lineage>
        <taxon>unclassified sequences</taxon>
        <taxon>metagenomes</taxon>
        <taxon>ecological metagenomes</taxon>
    </lineage>
</organism>
<sequence>MGAYAALAAGLINLRYQTGADSNLSKSLVLIIPGALLFAISFTGFGKRLLQRQTAAAITIAGGGLLLLYSFIL</sequence>
<keyword evidence="1" id="KW-1133">Transmembrane helix</keyword>
<keyword evidence="1" id="KW-0472">Membrane</keyword>
<feature type="transmembrane region" description="Helical" evidence="1">
    <location>
        <begin position="24"/>
        <end position="42"/>
    </location>
</feature>
<evidence type="ECO:0000313" key="2">
    <source>
        <dbReference type="EMBL" id="CAB4741280.1"/>
    </source>
</evidence>
<dbReference type="AlphaFoldDB" id="A0A6J6T262"/>
<accession>A0A6J6T262</accession>
<feature type="transmembrane region" description="Helical" evidence="1">
    <location>
        <begin position="54"/>
        <end position="72"/>
    </location>
</feature>
<dbReference type="EMBL" id="CAEZZE010000001">
    <property type="protein sequence ID" value="CAB4741280.1"/>
    <property type="molecule type" value="Genomic_DNA"/>
</dbReference>
<evidence type="ECO:0000256" key="1">
    <source>
        <dbReference type="SAM" id="Phobius"/>
    </source>
</evidence>
<reference evidence="2" key="1">
    <citation type="submission" date="2020-05" db="EMBL/GenBank/DDBJ databases">
        <authorList>
            <person name="Chiriac C."/>
            <person name="Salcher M."/>
            <person name="Ghai R."/>
            <person name="Kavagutti S V."/>
        </authorList>
    </citation>
    <scope>NUCLEOTIDE SEQUENCE</scope>
</reference>
<proteinExistence type="predicted"/>
<gene>
    <name evidence="2" type="ORF">UFOPK2827_00011</name>
</gene>
<keyword evidence="1" id="KW-0812">Transmembrane</keyword>
<name>A0A6J6T262_9ZZZZ</name>
<protein>
    <submittedName>
        <fullName evidence="2">Unannotated protein</fullName>
    </submittedName>
</protein>